<gene>
    <name evidence="2" type="ORF">EDB92DRAFT_1940231</name>
</gene>
<evidence type="ECO:0000313" key="3">
    <source>
        <dbReference type="Proteomes" id="UP001201163"/>
    </source>
</evidence>
<protein>
    <submittedName>
        <fullName evidence="2">NADPH2 dehydrogenase chain OYE2</fullName>
    </submittedName>
</protein>
<sequence>MSSSVSALFQPLRVGTTDLQHRVVMAPLTRFRANKYHVHGELAKTYYAQRSSVPGTLIISEATFIAPQAAGYANVPGIWNGAQISGWKTITDAVHANGSYIFLQLAAPGRTTDPAILRQEGGFDVVAPSPIPLGGHSGEEGPVVPRALTTAEIKEYAQLYSKAASNAIEAGFDGVEVHAANGYLLDQFLQTVSNERTDEYGGSVDNRVRFPLEAINAIVRTIGAERTAVRISPWSKFQDMGMKDPLPTFTAFVERIRDAHPDFAYIHVIEPRVDGTTDGEVTDENRAQSNEALRKIWGDRPYIAAGGMDGAAAINTVEKYGGLVAFGRHFIANPDLPLRLKEGHSLTRYNRDTFYTTEAAAGYIDYPFSKNVVTLQA</sequence>
<dbReference type="Pfam" id="PF00724">
    <property type="entry name" value="Oxidored_FMN"/>
    <property type="match status" value="1"/>
</dbReference>
<dbReference type="GO" id="GO:0010181">
    <property type="term" value="F:FMN binding"/>
    <property type="evidence" value="ECO:0007669"/>
    <property type="project" value="InterPro"/>
</dbReference>
<keyword evidence="3" id="KW-1185">Reference proteome</keyword>
<dbReference type="AlphaFoldDB" id="A0AAD4QHS8"/>
<dbReference type="GO" id="GO:0003959">
    <property type="term" value="F:NADPH dehydrogenase activity"/>
    <property type="evidence" value="ECO:0007669"/>
    <property type="project" value="TreeGrafter"/>
</dbReference>
<dbReference type="PANTHER" id="PTHR22893">
    <property type="entry name" value="NADH OXIDOREDUCTASE-RELATED"/>
    <property type="match status" value="1"/>
</dbReference>
<reference evidence="2" key="1">
    <citation type="submission" date="2022-01" db="EMBL/GenBank/DDBJ databases">
        <title>Comparative genomics reveals a dynamic genome evolution in the ectomycorrhizal milk-cap (Lactarius) mushrooms.</title>
        <authorList>
            <consortium name="DOE Joint Genome Institute"/>
            <person name="Lebreton A."/>
            <person name="Tang N."/>
            <person name="Kuo A."/>
            <person name="LaButti K."/>
            <person name="Drula E."/>
            <person name="Barry K."/>
            <person name="Clum A."/>
            <person name="Lipzen A."/>
            <person name="Mousain D."/>
            <person name="Ng V."/>
            <person name="Wang R."/>
            <person name="Wang X."/>
            <person name="Dai Y."/>
            <person name="Henrissat B."/>
            <person name="Grigoriev I.V."/>
            <person name="Guerin-Laguette A."/>
            <person name="Yu F."/>
            <person name="Martin F.M."/>
        </authorList>
    </citation>
    <scope>NUCLEOTIDE SEQUENCE</scope>
    <source>
        <strain evidence="2">QP</strain>
    </source>
</reference>
<dbReference type="PANTHER" id="PTHR22893:SF91">
    <property type="entry name" value="NADPH DEHYDROGENASE 2-RELATED"/>
    <property type="match status" value="1"/>
</dbReference>
<dbReference type="Proteomes" id="UP001201163">
    <property type="component" value="Unassembled WGS sequence"/>
</dbReference>
<evidence type="ECO:0000259" key="1">
    <source>
        <dbReference type="Pfam" id="PF00724"/>
    </source>
</evidence>
<accession>A0AAD4QHS8</accession>
<proteinExistence type="predicted"/>
<dbReference type="Gene3D" id="3.20.20.70">
    <property type="entry name" value="Aldolase class I"/>
    <property type="match status" value="1"/>
</dbReference>
<dbReference type="FunFam" id="3.20.20.70:FF:000138">
    <property type="entry name" value="NADPH dehydrogenase 1"/>
    <property type="match status" value="1"/>
</dbReference>
<feature type="domain" description="NADH:flavin oxidoreductase/NADH oxidase N-terminal" evidence="1">
    <location>
        <begin position="8"/>
        <end position="344"/>
    </location>
</feature>
<name>A0AAD4QHS8_9AGAM</name>
<comment type="caution">
    <text evidence="2">The sequence shown here is derived from an EMBL/GenBank/DDBJ whole genome shotgun (WGS) entry which is preliminary data.</text>
</comment>
<dbReference type="CDD" id="cd02933">
    <property type="entry name" value="OYE_like_FMN"/>
    <property type="match status" value="1"/>
</dbReference>
<dbReference type="InterPro" id="IPR045247">
    <property type="entry name" value="Oye-like"/>
</dbReference>
<dbReference type="InterPro" id="IPR001155">
    <property type="entry name" value="OxRdtase_FMN_N"/>
</dbReference>
<organism evidence="2 3">
    <name type="scientific">Lactarius akahatsu</name>
    <dbReference type="NCBI Taxonomy" id="416441"/>
    <lineage>
        <taxon>Eukaryota</taxon>
        <taxon>Fungi</taxon>
        <taxon>Dikarya</taxon>
        <taxon>Basidiomycota</taxon>
        <taxon>Agaricomycotina</taxon>
        <taxon>Agaricomycetes</taxon>
        <taxon>Russulales</taxon>
        <taxon>Russulaceae</taxon>
        <taxon>Lactarius</taxon>
    </lineage>
</organism>
<dbReference type="EMBL" id="JAKELL010000002">
    <property type="protein sequence ID" value="KAH9000498.1"/>
    <property type="molecule type" value="Genomic_DNA"/>
</dbReference>
<dbReference type="SUPFAM" id="SSF51395">
    <property type="entry name" value="FMN-linked oxidoreductases"/>
    <property type="match status" value="1"/>
</dbReference>
<evidence type="ECO:0000313" key="2">
    <source>
        <dbReference type="EMBL" id="KAH9000498.1"/>
    </source>
</evidence>
<dbReference type="InterPro" id="IPR013785">
    <property type="entry name" value="Aldolase_TIM"/>
</dbReference>